<dbReference type="EMBL" id="JACHKF010000001">
    <property type="protein sequence ID" value="MBB6567568.1"/>
    <property type="molecule type" value="Genomic_DNA"/>
</dbReference>
<dbReference type="Proteomes" id="UP000534306">
    <property type="component" value="Unassembled WGS sequence"/>
</dbReference>
<dbReference type="Proteomes" id="UP000553957">
    <property type="component" value="Unassembled WGS sequence"/>
</dbReference>
<dbReference type="RefSeq" id="WP_171671726.1">
    <property type="nucleotide sequence ID" value="NZ_BAAAGT010000003.1"/>
</dbReference>
<feature type="transmembrane region" description="Helical" evidence="1">
    <location>
        <begin position="64"/>
        <end position="84"/>
    </location>
</feature>
<name>A0A7Y4NYG9_9ACTN</name>
<comment type="caution">
    <text evidence="3">The sequence shown here is derived from an EMBL/GenBank/DDBJ whole genome shotgun (WGS) entry which is preliminary data.</text>
</comment>
<sequence>MERYHRIWRTAVGVLTGIGVLAAVVLVGLAPNLAAFLLGAVMAAAISVSLGVSWGRTHRETALAAPRWAALGGAAVLAIVGYGSAAGLQVFWLILLVAGSAPPTLTALGRLSPPGRVQPAEPAPTVVVAVTEKTFDAVLGDDLHLALDLSALTDAELCLAWRRSFAELGRSAAQGRWAATVDVRRAFLDELERRHPEEFASWLASGPRAAGDPGRFFNHHSEH</sequence>
<keyword evidence="1" id="KW-0472">Membrane</keyword>
<dbReference type="AlphaFoldDB" id="A0A7Y4NYG9"/>
<gene>
    <name evidence="2" type="ORF">HNR71_003205</name>
    <name evidence="3" type="ORF">HPO96_06190</name>
</gene>
<keyword evidence="1" id="KW-0812">Transmembrane</keyword>
<evidence type="ECO:0000313" key="4">
    <source>
        <dbReference type="Proteomes" id="UP000534306"/>
    </source>
</evidence>
<evidence type="ECO:0000256" key="1">
    <source>
        <dbReference type="SAM" id="Phobius"/>
    </source>
</evidence>
<keyword evidence="1" id="KW-1133">Transmembrane helix</keyword>
<evidence type="ECO:0000313" key="3">
    <source>
        <dbReference type="EMBL" id="NOL39828.1"/>
    </source>
</evidence>
<dbReference type="EMBL" id="JABJRC010000001">
    <property type="protein sequence ID" value="NOL39828.1"/>
    <property type="molecule type" value="Genomic_DNA"/>
</dbReference>
<feature type="transmembrane region" description="Helical" evidence="1">
    <location>
        <begin position="7"/>
        <end position="27"/>
    </location>
</feature>
<reference evidence="3 4" key="1">
    <citation type="submission" date="2020-05" db="EMBL/GenBank/DDBJ databases">
        <title>Genome sequence of Kribbella sandramycini ATCC 39419.</title>
        <authorList>
            <person name="Maclea K.S."/>
            <person name="Fair J.L."/>
        </authorList>
    </citation>
    <scope>NUCLEOTIDE SEQUENCE [LARGE SCALE GENOMIC DNA]</scope>
    <source>
        <strain evidence="3 4">ATCC 39419</strain>
    </source>
</reference>
<accession>A0A7Y4NYG9</accession>
<organism evidence="3 4">
    <name type="scientific">Kribbella sandramycini</name>
    <dbReference type="NCBI Taxonomy" id="60450"/>
    <lineage>
        <taxon>Bacteria</taxon>
        <taxon>Bacillati</taxon>
        <taxon>Actinomycetota</taxon>
        <taxon>Actinomycetes</taxon>
        <taxon>Propionibacteriales</taxon>
        <taxon>Kribbellaceae</taxon>
        <taxon>Kribbella</taxon>
    </lineage>
</organism>
<feature type="transmembrane region" description="Helical" evidence="1">
    <location>
        <begin position="33"/>
        <end position="52"/>
    </location>
</feature>
<evidence type="ECO:0000313" key="2">
    <source>
        <dbReference type="EMBL" id="MBB6567568.1"/>
    </source>
</evidence>
<evidence type="ECO:0000313" key="5">
    <source>
        <dbReference type="Proteomes" id="UP000553957"/>
    </source>
</evidence>
<proteinExistence type="predicted"/>
<protein>
    <submittedName>
        <fullName evidence="3">Uncharacterized protein</fullName>
    </submittedName>
</protein>
<reference evidence="2 5" key="2">
    <citation type="submission" date="2020-08" db="EMBL/GenBank/DDBJ databases">
        <title>Sequencing the genomes of 1000 actinobacteria strains.</title>
        <authorList>
            <person name="Klenk H.-P."/>
        </authorList>
    </citation>
    <scope>NUCLEOTIDE SEQUENCE [LARGE SCALE GENOMIC DNA]</scope>
    <source>
        <strain evidence="2 5">DSM 15626</strain>
    </source>
</reference>
<keyword evidence="4" id="KW-1185">Reference proteome</keyword>